<evidence type="ECO:0000256" key="10">
    <source>
        <dbReference type="ARBA" id="ARBA00022737"/>
    </source>
</evidence>
<evidence type="ECO:0000256" key="11">
    <source>
        <dbReference type="ARBA" id="ARBA00022771"/>
    </source>
</evidence>
<dbReference type="GO" id="GO:0016567">
    <property type="term" value="P:protein ubiquitination"/>
    <property type="evidence" value="ECO:0007669"/>
    <property type="project" value="UniProtKB-UniRule"/>
</dbReference>
<evidence type="ECO:0000259" key="22">
    <source>
        <dbReference type="PROSITE" id="PS50053"/>
    </source>
</evidence>
<dbReference type="GO" id="GO:0005829">
    <property type="term" value="C:cytosol"/>
    <property type="evidence" value="ECO:0007669"/>
    <property type="project" value="UniProtKB-SubCell"/>
</dbReference>
<dbReference type="AlphaFoldDB" id="A0A224XP42"/>
<evidence type="ECO:0000313" key="24">
    <source>
        <dbReference type="EMBL" id="JAW09933.1"/>
    </source>
</evidence>
<keyword evidence="11" id="KW-0863">Zinc-finger</keyword>
<evidence type="ECO:0000256" key="21">
    <source>
        <dbReference type="SAM" id="SignalP"/>
    </source>
</evidence>
<dbReference type="InterPro" id="IPR054694">
    <property type="entry name" value="Parkin-like_IBR"/>
</dbReference>
<dbReference type="Gene3D" id="2.20.25.20">
    <property type="match status" value="1"/>
</dbReference>
<protein>
    <recommendedName>
        <fullName evidence="18 19">E3 ubiquitin-protein ligase parkin</fullName>
        <ecNumber evidence="5 19">2.3.2.31</ecNumber>
    </recommendedName>
</protein>
<dbReference type="GO" id="GO:0008270">
    <property type="term" value="F:zinc ion binding"/>
    <property type="evidence" value="ECO:0007669"/>
    <property type="project" value="UniProtKB-KW"/>
</dbReference>
<dbReference type="InterPro" id="IPR044066">
    <property type="entry name" value="TRIAD_supradom"/>
</dbReference>
<evidence type="ECO:0000256" key="17">
    <source>
        <dbReference type="ARBA" id="ARBA00029442"/>
    </source>
</evidence>
<evidence type="ECO:0000256" key="7">
    <source>
        <dbReference type="ARBA" id="ARBA00022553"/>
    </source>
</evidence>
<dbReference type="FunFam" id="2.20.25.20:FF:000008">
    <property type="entry name" value="E3 ubiquitin-protein ligase parkin"/>
    <property type="match status" value="1"/>
</dbReference>
<evidence type="ECO:0000256" key="13">
    <source>
        <dbReference type="ARBA" id="ARBA00022833"/>
    </source>
</evidence>
<dbReference type="GO" id="GO:0061630">
    <property type="term" value="F:ubiquitin protein ligase activity"/>
    <property type="evidence" value="ECO:0007669"/>
    <property type="project" value="UniProtKB-EC"/>
</dbReference>
<dbReference type="SUPFAM" id="SSF54236">
    <property type="entry name" value="Ubiquitin-like"/>
    <property type="match status" value="1"/>
</dbReference>
<organism evidence="24">
    <name type="scientific">Panstrongylus lignarius</name>
    <dbReference type="NCBI Taxonomy" id="156445"/>
    <lineage>
        <taxon>Eukaryota</taxon>
        <taxon>Metazoa</taxon>
        <taxon>Ecdysozoa</taxon>
        <taxon>Arthropoda</taxon>
        <taxon>Hexapoda</taxon>
        <taxon>Insecta</taxon>
        <taxon>Pterygota</taxon>
        <taxon>Neoptera</taxon>
        <taxon>Paraneoptera</taxon>
        <taxon>Hemiptera</taxon>
        <taxon>Heteroptera</taxon>
        <taxon>Panheteroptera</taxon>
        <taxon>Cimicomorpha</taxon>
        <taxon>Reduviidae</taxon>
        <taxon>Triatominae</taxon>
        <taxon>Panstrongylus</taxon>
    </lineage>
</organism>
<keyword evidence="14 19" id="KW-0832">Ubl conjugation</keyword>
<dbReference type="InterPro" id="IPR047535">
    <property type="entry name" value="RING-HC_RBR_parkin"/>
</dbReference>
<evidence type="ECO:0000256" key="6">
    <source>
        <dbReference type="ARBA" id="ARBA00022490"/>
    </source>
</evidence>
<keyword evidence="13 19" id="KW-0862">Zinc</keyword>
<dbReference type="InterPro" id="IPR047536">
    <property type="entry name" value="Rcat_RBR_parkin"/>
</dbReference>
<evidence type="ECO:0000256" key="4">
    <source>
        <dbReference type="ARBA" id="ARBA00004906"/>
    </source>
</evidence>
<evidence type="ECO:0000256" key="9">
    <source>
        <dbReference type="ARBA" id="ARBA00022723"/>
    </source>
</evidence>
<comment type="subcellular location">
    <subcellularLocation>
        <location evidence="3">Cytoplasm</location>
        <location evidence="3">Cytosol</location>
    </subcellularLocation>
    <subcellularLocation>
        <location evidence="2 19">Mitochondrion</location>
    </subcellularLocation>
</comment>
<comment type="similarity">
    <text evidence="17 19">Belongs to the RBR family. Parkin subfamily.</text>
</comment>
<keyword evidence="15 19" id="KW-0072">Autophagy</keyword>
<evidence type="ECO:0000256" key="3">
    <source>
        <dbReference type="ARBA" id="ARBA00004514"/>
    </source>
</evidence>
<feature type="active site" evidence="20">
    <location>
        <position position="429"/>
    </location>
</feature>
<dbReference type="InterPro" id="IPR031127">
    <property type="entry name" value="E3_UB_ligase_RBR"/>
</dbReference>
<comment type="catalytic activity">
    <reaction evidence="1 19">
        <text>[E2 ubiquitin-conjugating enzyme]-S-ubiquitinyl-L-cysteine + [acceptor protein]-L-lysine = [E2 ubiquitin-conjugating enzyme]-L-cysteine + [acceptor protein]-N(6)-ubiquitinyl-L-lysine.</text>
        <dbReference type="EC" id="2.3.2.31"/>
    </reaction>
</comment>
<keyword evidence="21" id="KW-0732">Signal</keyword>
<accession>A0A224XP42</accession>
<comment type="subunit">
    <text evidence="19">Forms an E3 ubiquitin ligase complex.</text>
</comment>
<dbReference type="GO" id="GO:0000423">
    <property type="term" value="P:mitophagy"/>
    <property type="evidence" value="ECO:0007669"/>
    <property type="project" value="UniProtKB-ARBA"/>
</dbReference>
<dbReference type="FunFam" id="1.20.120.1750:FF:000009">
    <property type="entry name" value="E3 ubiquitin-protein ligase parkin"/>
    <property type="match status" value="1"/>
</dbReference>
<dbReference type="InterPro" id="IPR000626">
    <property type="entry name" value="Ubiquitin-like_dom"/>
</dbReference>
<evidence type="ECO:0000256" key="18">
    <source>
        <dbReference type="ARBA" id="ARBA00029536"/>
    </source>
</evidence>
<dbReference type="InterPro" id="IPR041565">
    <property type="entry name" value="Parkin_Znf-RING"/>
</dbReference>
<evidence type="ECO:0000259" key="23">
    <source>
        <dbReference type="PROSITE" id="PS51873"/>
    </source>
</evidence>
<feature type="signal peptide" evidence="21">
    <location>
        <begin position="1"/>
        <end position="15"/>
    </location>
</feature>
<name>A0A224XP42_9HEMI</name>
<evidence type="ECO:0000256" key="14">
    <source>
        <dbReference type="ARBA" id="ARBA00022843"/>
    </source>
</evidence>
<feature type="chain" id="PRO_5013347644" description="E3 ubiquitin-protein ligase parkin" evidence="21">
    <location>
        <begin position="16"/>
        <end position="469"/>
    </location>
</feature>
<feature type="domain" description="RING-type" evidence="23">
    <location>
        <begin position="238"/>
        <end position="461"/>
    </location>
</feature>
<feature type="domain" description="Ubiquitin-like" evidence="22">
    <location>
        <begin position="29"/>
        <end position="100"/>
    </location>
</feature>
<keyword evidence="6" id="KW-0963">Cytoplasm</keyword>
<keyword evidence="9 19" id="KW-0479">Metal-binding</keyword>
<reference evidence="24" key="1">
    <citation type="journal article" date="2018" name="PLoS Negl. Trop. Dis.">
        <title>An insight into the salivary gland and fat body transcriptome of Panstrongylus lignarius (Hemiptera: Heteroptera), the main vector of Chagas disease in Peru.</title>
        <authorList>
            <person name="Nevoa J.C."/>
            <person name="Mendes M.T."/>
            <person name="da Silva M.V."/>
            <person name="Soares S.C."/>
            <person name="Oliveira C.J.F."/>
            <person name="Ribeiro J.M.C."/>
        </authorList>
    </citation>
    <scope>NUCLEOTIDE SEQUENCE</scope>
</reference>
<dbReference type="CDD" id="cd21382">
    <property type="entry name" value="RING0_parkin"/>
    <property type="match status" value="1"/>
</dbReference>
<dbReference type="GO" id="GO:0022603">
    <property type="term" value="P:regulation of anatomical structure morphogenesis"/>
    <property type="evidence" value="ECO:0007669"/>
    <property type="project" value="UniProtKB-ARBA"/>
</dbReference>
<dbReference type="GO" id="GO:0009896">
    <property type="term" value="P:positive regulation of catabolic process"/>
    <property type="evidence" value="ECO:0007669"/>
    <property type="project" value="UniProtKB-ARBA"/>
</dbReference>
<evidence type="ECO:0000256" key="8">
    <source>
        <dbReference type="ARBA" id="ARBA00022679"/>
    </source>
</evidence>
<dbReference type="SMART" id="SM00213">
    <property type="entry name" value="UBQ"/>
    <property type="match status" value="1"/>
</dbReference>
<dbReference type="GO" id="GO:0005739">
    <property type="term" value="C:mitochondrion"/>
    <property type="evidence" value="ECO:0007669"/>
    <property type="project" value="UniProtKB-SubCell"/>
</dbReference>
<sequence>MFLFDFFWSVWYALTQILYTSRNTLTRGLSIYIKSNKGRTLAIDIDPKWDIKNVKEIISPKIGLPPEDMEIIFAGKVLDDSTVIEDCDLGEKSTLHLVTQTGKHYTGSRPLNQIVTLDEEEPLTAEDSGAHSEQPNPANQTTHFFVYCANCRGGPRQGKLRVRCAECGSGALTVDRDPASWEDVLQGRSISGSCQQDGCKAGVVSWAQFYFRCGNHSRSGEDDKDEAVPLYLIRANTRSVPCLACTDVLDVVLVFPCTDGHTTCLPCFEQYCISRLRERRYVYEERFGYTLPCPIGCPGSYIAEPHHFRILPDQLFAQYQRFATEECVLKSGGVLCPQPDCGAGIIADDDCIRIKCYACQFVFCRNCLQGYHKGECESPDVLATTSSSYSVDATKAAHSRWDEATKLTIKTKTKPCPKCRTPTERTGGCMHMVCTRCDFEWCWVCQNDWTRDCMGTHWFEQPLGTYTPY</sequence>
<keyword evidence="12 19" id="KW-0833">Ubl conjugation pathway</keyword>
<dbReference type="GO" id="GO:0006950">
    <property type="term" value="P:response to stress"/>
    <property type="evidence" value="ECO:0007669"/>
    <property type="project" value="UniProtKB-ARBA"/>
</dbReference>
<keyword evidence="8" id="KW-0808">Transferase</keyword>
<dbReference type="Gene3D" id="1.20.120.1750">
    <property type="match status" value="1"/>
</dbReference>
<dbReference type="UniPathway" id="UPA00143"/>
<dbReference type="Gene3D" id="3.10.20.90">
    <property type="entry name" value="Phosphatidylinositol 3-kinase Catalytic Subunit, Chain A, domain 1"/>
    <property type="match status" value="1"/>
</dbReference>
<evidence type="ECO:0000256" key="12">
    <source>
        <dbReference type="ARBA" id="ARBA00022786"/>
    </source>
</evidence>
<dbReference type="EMBL" id="GFTR01006493">
    <property type="protein sequence ID" value="JAW09933.1"/>
    <property type="molecule type" value="Transcribed_RNA"/>
</dbReference>
<dbReference type="GO" id="GO:1902532">
    <property type="term" value="P:negative regulation of intracellular signal transduction"/>
    <property type="evidence" value="ECO:0007669"/>
    <property type="project" value="UniProtKB-ARBA"/>
</dbReference>
<comment type="function">
    <text evidence="19">Functions within a multiprotein E3 ubiquitin ligase complex, catalyzing the covalent attachment of ubiquitin moieties onto substrate proteins.</text>
</comment>
<dbReference type="Pfam" id="PF17978">
    <property type="entry name" value="zf-RING_14"/>
    <property type="match status" value="1"/>
</dbReference>
<dbReference type="EC" id="2.3.2.31" evidence="5 19"/>
<dbReference type="InterPro" id="IPR003977">
    <property type="entry name" value="Parkin"/>
</dbReference>
<dbReference type="InterPro" id="IPR002867">
    <property type="entry name" value="IBR_dom"/>
</dbReference>
<evidence type="ECO:0000256" key="20">
    <source>
        <dbReference type="PIRSR" id="PIRSR037880-1"/>
    </source>
</evidence>
<dbReference type="PRINTS" id="PR01475">
    <property type="entry name" value="PARKIN"/>
</dbReference>
<dbReference type="SUPFAM" id="SSF57850">
    <property type="entry name" value="RING/U-box"/>
    <property type="match status" value="2"/>
</dbReference>
<dbReference type="PANTHER" id="PTHR11685">
    <property type="entry name" value="RBR FAMILY RING FINGER AND IBR DOMAIN-CONTAINING"/>
    <property type="match status" value="1"/>
</dbReference>
<dbReference type="InterPro" id="IPR047534">
    <property type="entry name" value="BRcat_RBR_parkin"/>
</dbReference>
<proteinExistence type="inferred from homology"/>
<dbReference type="PROSITE" id="PS50053">
    <property type="entry name" value="UBIQUITIN_2"/>
    <property type="match status" value="1"/>
</dbReference>
<dbReference type="InterPro" id="IPR029071">
    <property type="entry name" value="Ubiquitin-like_domsf"/>
</dbReference>
<dbReference type="Pfam" id="PF17976">
    <property type="entry name" value="zf-RING_12"/>
    <property type="match status" value="1"/>
</dbReference>
<dbReference type="PIRSF" id="PIRSF037880">
    <property type="entry name" value="Parkin"/>
    <property type="match status" value="1"/>
</dbReference>
<dbReference type="Pfam" id="PF00240">
    <property type="entry name" value="ubiquitin"/>
    <property type="match status" value="1"/>
</dbReference>
<evidence type="ECO:0000256" key="19">
    <source>
        <dbReference type="PIRNR" id="PIRNR037880"/>
    </source>
</evidence>
<comment type="pathway">
    <text evidence="4 19">Protein modification; protein ubiquitination.</text>
</comment>
<dbReference type="CDD" id="cd20357">
    <property type="entry name" value="Rcat_RBR_parkin"/>
    <property type="match status" value="1"/>
</dbReference>
<dbReference type="InterPro" id="IPR041170">
    <property type="entry name" value="Znf-RING_14"/>
</dbReference>
<evidence type="ECO:0000256" key="1">
    <source>
        <dbReference type="ARBA" id="ARBA00001798"/>
    </source>
</evidence>
<dbReference type="CDD" id="cd16627">
    <property type="entry name" value="RING-HC_RBR_parkin"/>
    <property type="match status" value="1"/>
</dbReference>
<dbReference type="GO" id="GO:0000151">
    <property type="term" value="C:ubiquitin ligase complex"/>
    <property type="evidence" value="ECO:0007669"/>
    <property type="project" value="UniProtKB-UniRule"/>
</dbReference>
<evidence type="ECO:0000256" key="15">
    <source>
        <dbReference type="ARBA" id="ARBA00023006"/>
    </source>
</evidence>
<keyword evidence="10" id="KW-0677">Repeat</keyword>
<evidence type="ECO:0000256" key="5">
    <source>
        <dbReference type="ARBA" id="ARBA00012251"/>
    </source>
</evidence>
<dbReference type="SMART" id="SM00647">
    <property type="entry name" value="IBR"/>
    <property type="match status" value="2"/>
</dbReference>
<evidence type="ECO:0000256" key="2">
    <source>
        <dbReference type="ARBA" id="ARBA00004173"/>
    </source>
</evidence>
<dbReference type="CDD" id="cd20340">
    <property type="entry name" value="BRcat_RBR_parkin"/>
    <property type="match status" value="1"/>
</dbReference>
<dbReference type="PROSITE" id="PS51873">
    <property type="entry name" value="TRIAD"/>
    <property type="match status" value="1"/>
</dbReference>
<evidence type="ECO:0000256" key="16">
    <source>
        <dbReference type="ARBA" id="ARBA00023128"/>
    </source>
</evidence>
<keyword evidence="16 19" id="KW-0496">Mitochondrion</keyword>
<dbReference type="Pfam" id="PF22605">
    <property type="entry name" value="IBR_2"/>
    <property type="match status" value="1"/>
</dbReference>
<keyword evidence="7" id="KW-0597">Phosphoprotein</keyword>